<name>B5H3I3_STRCL</name>
<gene>
    <name evidence="2" type="ORF">SCLAV_2386</name>
</gene>
<evidence type="ECO:0000313" key="3">
    <source>
        <dbReference type="Proteomes" id="UP000002357"/>
    </source>
</evidence>
<protein>
    <submittedName>
        <fullName evidence="2">Uncharacterized protein</fullName>
    </submittedName>
</protein>
<feature type="region of interest" description="Disordered" evidence="1">
    <location>
        <begin position="1"/>
        <end position="69"/>
    </location>
</feature>
<dbReference type="EMBL" id="CM000913">
    <property type="protein sequence ID" value="EFG07459.1"/>
    <property type="molecule type" value="Genomic_DNA"/>
</dbReference>
<feature type="compositionally biased region" description="Pro residues" evidence="1">
    <location>
        <begin position="47"/>
        <end position="62"/>
    </location>
</feature>
<dbReference type="AlphaFoldDB" id="B5H3I3"/>
<dbReference type="Proteomes" id="UP000002357">
    <property type="component" value="Chromosome"/>
</dbReference>
<keyword evidence="3" id="KW-1185">Reference proteome</keyword>
<reference evidence="2 3" key="1">
    <citation type="journal article" date="2010" name="Genome Biol. Evol.">
        <title>The sequence of a 1.8-mb bacterial linear plasmid reveals a rich evolutionary reservoir of secondary metabolic pathways.</title>
        <authorList>
            <person name="Medema M.H."/>
            <person name="Trefzer A."/>
            <person name="Kovalchuk A."/>
            <person name="van den Berg M."/>
            <person name="Mueller U."/>
            <person name="Heijne W."/>
            <person name="Wu L."/>
            <person name="Alam M.T."/>
            <person name="Ronning C.M."/>
            <person name="Nierman W.C."/>
            <person name="Bovenberg R.A.L."/>
            <person name="Breitling R."/>
            <person name="Takano E."/>
        </authorList>
    </citation>
    <scope>NUCLEOTIDE SEQUENCE [LARGE SCALE GENOMIC DNA]</scope>
    <source>
        <strain evidence="3">ATCC 27064 / DSM 738 / JCM 4710 / NBRC 13307 / NCIMB 12785 / NRRL 3585 / VKM Ac-602</strain>
    </source>
</reference>
<evidence type="ECO:0000313" key="2">
    <source>
        <dbReference type="EMBL" id="EFG07459.1"/>
    </source>
</evidence>
<accession>B5H3I3</accession>
<proteinExistence type="predicted"/>
<feature type="compositionally biased region" description="Low complexity" evidence="1">
    <location>
        <begin position="35"/>
        <end position="46"/>
    </location>
</feature>
<organism evidence="2 3">
    <name type="scientific">Streptomyces clavuligerus</name>
    <dbReference type="NCBI Taxonomy" id="1901"/>
    <lineage>
        <taxon>Bacteria</taxon>
        <taxon>Bacillati</taxon>
        <taxon>Actinomycetota</taxon>
        <taxon>Actinomycetes</taxon>
        <taxon>Kitasatosporales</taxon>
        <taxon>Streptomycetaceae</taxon>
        <taxon>Streptomyces</taxon>
    </lineage>
</organism>
<evidence type="ECO:0000256" key="1">
    <source>
        <dbReference type="SAM" id="MobiDB-lite"/>
    </source>
</evidence>
<sequence length="104" mass="11020">MPPGSPLFDTLRNHSHTKSDHTTVSGRPPGQDVLPSGRAPAGTGPRRPAPGGPPSGVRPPVPGREVERDATAAECHRVRLLRMNARTHGCANAYKYAACEYSAD</sequence>